<dbReference type="OrthoDB" id="6106048at2"/>
<dbReference type="AlphaFoldDB" id="A0A1A8TE47"/>
<sequence length="153" mass="16946">MSDVLSDAQMYLSEPDETVLTAALRNKDDIPILMDVVGADEVTTPVSQEMHLKKLLSSDKEPEKAATHFQYEPPETRKSEFQYEPPEDTVAEVAQTVTSSVKQSAEALATAPQKSSKSDQSQIIAAAIRSVLERRLPQLVAEVMTEISKREEQ</sequence>
<feature type="compositionally biased region" description="Basic and acidic residues" evidence="1">
    <location>
        <begin position="55"/>
        <end position="66"/>
    </location>
</feature>
<feature type="region of interest" description="Disordered" evidence="1">
    <location>
        <begin position="101"/>
        <end position="120"/>
    </location>
</feature>
<proteinExistence type="predicted"/>
<accession>A0A1A8TE47</accession>
<evidence type="ECO:0000313" key="2">
    <source>
        <dbReference type="EMBL" id="SBS30079.1"/>
    </source>
</evidence>
<feature type="region of interest" description="Disordered" evidence="1">
    <location>
        <begin position="55"/>
        <end position="83"/>
    </location>
</feature>
<evidence type="ECO:0000313" key="3">
    <source>
        <dbReference type="Proteomes" id="UP000092627"/>
    </source>
</evidence>
<name>A0A1A8TE47_9GAMM</name>
<dbReference type="STRING" id="295068.MAQ5080_01580"/>
<keyword evidence="3" id="KW-1185">Reference proteome</keyword>
<protein>
    <submittedName>
        <fullName evidence="2">Uncharacterized protein</fullName>
    </submittedName>
</protein>
<organism evidence="2 3">
    <name type="scientific">Marinomonas aquimarina</name>
    <dbReference type="NCBI Taxonomy" id="295068"/>
    <lineage>
        <taxon>Bacteria</taxon>
        <taxon>Pseudomonadati</taxon>
        <taxon>Pseudomonadota</taxon>
        <taxon>Gammaproteobacteria</taxon>
        <taxon>Oceanospirillales</taxon>
        <taxon>Oceanospirillaceae</taxon>
        <taxon>Marinomonas</taxon>
    </lineage>
</organism>
<gene>
    <name evidence="2" type="ORF">MAQ5080_01580</name>
</gene>
<dbReference type="Proteomes" id="UP000092627">
    <property type="component" value="Unassembled WGS sequence"/>
</dbReference>
<dbReference type="RefSeq" id="WP_067208501.1">
    <property type="nucleotide sequence ID" value="NZ_FLOC01000007.1"/>
</dbReference>
<evidence type="ECO:0000256" key="1">
    <source>
        <dbReference type="SAM" id="MobiDB-lite"/>
    </source>
</evidence>
<dbReference type="EMBL" id="FLOC01000007">
    <property type="protein sequence ID" value="SBS30079.1"/>
    <property type="molecule type" value="Genomic_DNA"/>
</dbReference>
<reference evidence="2 3" key="1">
    <citation type="submission" date="2016-06" db="EMBL/GenBank/DDBJ databases">
        <authorList>
            <person name="Kjaerup R.B."/>
            <person name="Dalgaard T.S."/>
            <person name="Juul-Madsen H.R."/>
        </authorList>
    </citation>
    <scope>NUCLEOTIDE SEQUENCE [LARGE SCALE GENOMIC DNA]</scope>
    <source>
        <strain evidence="2 3">CECT 5080</strain>
    </source>
</reference>